<keyword evidence="4 5" id="KW-0472">Membrane</keyword>
<comment type="subcellular location">
    <subcellularLocation>
        <location evidence="1">Membrane</location>
        <topology evidence="1">Single-pass membrane protein</topology>
    </subcellularLocation>
</comment>
<dbReference type="InterPro" id="IPR050739">
    <property type="entry name" value="MFP"/>
</dbReference>
<feature type="transmembrane region" description="Helical" evidence="5">
    <location>
        <begin position="26"/>
        <end position="49"/>
    </location>
</feature>
<keyword evidence="7" id="KW-1185">Reference proteome</keyword>
<evidence type="ECO:0000256" key="1">
    <source>
        <dbReference type="ARBA" id="ARBA00004167"/>
    </source>
</evidence>
<reference evidence="6 7" key="1">
    <citation type="submission" date="2019-07" db="EMBL/GenBank/DDBJ databases">
        <authorList>
            <person name="Huq M.A."/>
        </authorList>
    </citation>
    <scope>NUCLEOTIDE SEQUENCE [LARGE SCALE GENOMIC DNA]</scope>
    <source>
        <strain evidence="6 7">MAH-3</strain>
    </source>
</reference>
<protein>
    <submittedName>
        <fullName evidence="6">HlyD family efflux transporter periplasmic adaptor subunit</fullName>
    </submittedName>
</protein>
<evidence type="ECO:0000256" key="5">
    <source>
        <dbReference type="SAM" id="Phobius"/>
    </source>
</evidence>
<dbReference type="PANTHER" id="PTHR30386">
    <property type="entry name" value="MEMBRANE FUSION SUBUNIT OF EMRAB-TOLC MULTIDRUG EFFLUX PUMP"/>
    <property type="match status" value="1"/>
</dbReference>
<dbReference type="GO" id="GO:0016020">
    <property type="term" value="C:membrane"/>
    <property type="evidence" value="ECO:0007669"/>
    <property type="project" value="UniProtKB-SubCell"/>
</dbReference>
<accession>A0A556MN82</accession>
<organism evidence="6 7">
    <name type="scientific">Fluviicola chungangensis</name>
    <dbReference type="NCBI Taxonomy" id="2597671"/>
    <lineage>
        <taxon>Bacteria</taxon>
        <taxon>Pseudomonadati</taxon>
        <taxon>Bacteroidota</taxon>
        <taxon>Flavobacteriia</taxon>
        <taxon>Flavobacteriales</taxon>
        <taxon>Crocinitomicaceae</taxon>
        <taxon>Fluviicola</taxon>
    </lineage>
</organism>
<dbReference type="OrthoDB" id="7057889at2"/>
<gene>
    <name evidence="6" type="ORF">FO442_15385</name>
</gene>
<evidence type="ECO:0000256" key="2">
    <source>
        <dbReference type="ARBA" id="ARBA00022692"/>
    </source>
</evidence>
<evidence type="ECO:0000256" key="4">
    <source>
        <dbReference type="ARBA" id="ARBA00023136"/>
    </source>
</evidence>
<evidence type="ECO:0000256" key="3">
    <source>
        <dbReference type="ARBA" id="ARBA00022989"/>
    </source>
</evidence>
<dbReference type="Proteomes" id="UP000316008">
    <property type="component" value="Unassembled WGS sequence"/>
</dbReference>
<comment type="caution">
    <text evidence="6">The sequence shown here is derived from an EMBL/GenBank/DDBJ whole genome shotgun (WGS) entry which is preliminary data.</text>
</comment>
<name>A0A556MN82_9FLAO</name>
<evidence type="ECO:0000313" key="6">
    <source>
        <dbReference type="EMBL" id="TSJ41292.1"/>
    </source>
</evidence>
<evidence type="ECO:0000313" key="7">
    <source>
        <dbReference type="Proteomes" id="UP000316008"/>
    </source>
</evidence>
<dbReference type="PANTHER" id="PTHR30386:SF26">
    <property type="entry name" value="TRANSPORT PROTEIN COMB"/>
    <property type="match status" value="1"/>
</dbReference>
<dbReference type="AlphaFoldDB" id="A0A556MN82"/>
<dbReference type="RefSeq" id="WP_144334104.1">
    <property type="nucleotide sequence ID" value="NZ_VLPL01000008.1"/>
</dbReference>
<keyword evidence="2 5" id="KW-0812">Transmembrane</keyword>
<dbReference type="EMBL" id="VLPL01000008">
    <property type="protein sequence ID" value="TSJ41292.1"/>
    <property type="molecule type" value="Genomic_DNA"/>
</dbReference>
<sequence length="428" mass="48646">MEIKKGPEIVIRSESMGELLSSPPSWIVRSGNGLFFIIFLILLSLAWFIEYPDEITGDVIITTEKAPIELSNQGYVQLKSLDVKENQIVKKGDLIAQFDIQASSEDIKDVSNYLNKINYSQGEFKTLPVYSKKVHLGTFQESWTKLDAKIIDWNNELKSDASQQQIASIQREINLRNQLQSINENRLNISSEEFETIRKELESSERLAEQNAISKQTLATDKRTHSQALQTIQSQKEQKVQNLIALNSLKNDLTKLKNDTWLARQQKITDILVSITSFQTSLSNWEKGSIWLAPCSGKIVFNKLLQQNRFYKANEASIVVVPTSSFYNGIATIKVNGAGKIKKDQKVFIELTDYPKSEFGTLEGSVIAKTQIDKGGKYEVKISLPKQLKTTYNKQIPFKAQFKGKVKIVTKNKRVLSRIFEQLMNLVK</sequence>
<proteinExistence type="predicted"/>
<keyword evidence="3 5" id="KW-1133">Transmembrane helix</keyword>